<dbReference type="AlphaFoldDB" id="A0A061F219"/>
<evidence type="ECO:0000256" key="7">
    <source>
        <dbReference type="ARBA" id="ARBA00022737"/>
    </source>
</evidence>
<keyword evidence="8 12" id="KW-1133">Transmembrane helix</keyword>
<dbReference type="FunFam" id="3.80.10.10:FF:000413">
    <property type="entry name" value="Inactive leucine-rich repeat receptor-like protein kinase"/>
    <property type="match status" value="1"/>
</dbReference>
<dbReference type="InParanoid" id="A0A061F219"/>
<dbReference type="Gene3D" id="3.80.10.10">
    <property type="entry name" value="Ribonuclease Inhibitor"/>
    <property type="match status" value="4"/>
</dbReference>
<protein>
    <submittedName>
        <fullName evidence="15">Disease resistance family protein / LRR family protein, putative</fullName>
    </submittedName>
</protein>
<keyword evidence="6" id="KW-0732">Signal</keyword>
<evidence type="ECO:0000256" key="9">
    <source>
        <dbReference type="ARBA" id="ARBA00023136"/>
    </source>
</evidence>
<dbReference type="InterPro" id="IPR013210">
    <property type="entry name" value="LRR_N_plant-typ"/>
</dbReference>
<evidence type="ECO:0000259" key="14">
    <source>
        <dbReference type="Pfam" id="PF22936"/>
    </source>
</evidence>
<sequence>MDTNSNWCLDSASTTHICYQKDCFDLLQEWVVGNLTLGNKSIVKVMGLGVVKIKMFDGVVCSLGGVAYVPKMQCEASKGWEQCTGDGSYQSEILFVEEVMKGSHGVDDGEMTKNLACNELEGSSRIECWTMLDSVCAIVVIIKANDLESLILGELFKVSLKKAGLSKNLDNPAMKFWHQGVGGQSPIMQGATSISFCDGKSNVLCIESERQALLKFKHDLIDHSNSLSSWVEGDQEDCCRWVGVLCDNRTGHVYELQLGLLSSSPHEPKPAPDHPKWIVAYDRPKLGGKINPSLLDLKHLSFLDLSNNDFGGIQIPEFIGSLKSLTYLNLSGANFGGAIPHQLGNLSKLHYLDLGHNSLSEAKTLQWVSGLPSLQYLDLSQVDLSKATDWLQVTNKLPYLVELHLSDCNLNNDPSPVSVNYSSLTVLDLSMNMLSSVPMSMFSLRSLVSLDLSDNSFEGPIPGGFQNMSSLKVLDLSQNSFNSSIPIGNLSSLTYLDLSENRVEGIVPKFLESLCNLRVIDLSSNEIRHEVSEIIQSLTKCNLNRFESLNLASNKLSGHLTDQLRQLKSLVYLSLRGNSISGLIPFSIGKLSSLKFLDVSENQLNGSLPQSLGQLGDLESLDVGVNMLEGNVSEMHFSNLTRLRLLRASNNMLTFKPNSSWIPPFFSEGIELGNWHLGPQFPQWLQFQKNLLVLDISDARISGVIPTWFWDLSTQFVHLNLSHNQLVGGISYLPGSFLVDLSSNQFNGRLPRVSSYLRFLFLSKNLFSGPLYDFVCNFSTKLQPLTILDIGSNLLFGEIPHCWENLPYLELLNLENNNLTGKIPRSLGFLGHIRSLNFRNNSLFGELPSTLQHSVHLSILDLSANQFTGSIPAWMGDKLSQLVVLNLRSNNFRGNIPHKICALHSVQILDLASNNISGAIPKCLSNLSAMATKSKTQIVGMNGYILDARVVTKGREDDYSTILGLVTSIDLSANNLTGEISKDLGNLIGLRSLNLSGNLLTGKIPENIGNMESLESLDLSMNRLYGEIPSSFSGLNFLNHLNLSYNNLTGQIPSSTQLQSFEMFSYIGNHLCGPPVTKNCSANGVTPNVTNGGSSEGSDHGPKVNGLYVSIGLGFVMGFWGVVAPLFFIRSWRLAYYQKLDDVGRKLYVFWATTGRSSFGCVG</sequence>
<evidence type="ECO:0000256" key="3">
    <source>
        <dbReference type="ARBA" id="ARBA00022475"/>
    </source>
</evidence>
<dbReference type="InterPro" id="IPR054722">
    <property type="entry name" value="PolX-like_BBD"/>
</dbReference>
<evidence type="ECO:0000256" key="2">
    <source>
        <dbReference type="ARBA" id="ARBA00009592"/>
    </source>
</evidence>
<dbReference type="Pfam" id="PF00560">
    <property type="entry name" value="LRR_1"/>
    <property type="match status" value="7"/>
</dbReference>
<keyword evidence="5 12" id="KW-0812">Transmembrane</keyword>
<evidence type="ECO:0000256" key="8">
    <source>
        <dbReference type="ARBA" id="ARBA00022989"/>
    </source>
</evidence>
<evidence type="ECO:0000256" key="6">
    <source>
        <dbReference type="ARBA" id="ARBA00022729"/>
    </source>
</evidence>
<dbReference type="FunFam" id="3.80.10.10:FF:000041">
    <property type="entry name" value="LRR receptor-like serine/threonine-protein kinase ERECTA"/>
    <property type="match status" value="2"/>
</dbReference>
<evidence type="ECO:0000256" key="12">
    <source>
        <dbReference type="SAM" id="Phobius"/>
    </source>
</evidence>
<name>A0A061F219_THECC</name>
<dbReference type="FunFam" id="3.80.10.10:FF:000095">
    <property type="entry name" value="LRR receptor-like serine/threonine-protein kinase GSO1"/>
    <property type="match status" value="1"/>
</dbReference>
<dbReference type="EMBL" id="CM001883">
    <property type="protein sequence ID" value="EOY10968.1"/>
    <property type="molecule type" value="Genomic_DNA"/>
</dbReference>
<dbReference type="HOGENOM" id="CLU_000288_18_3_1"/>
<dbReference type="Pfam" id="PF13855">
    <property type="entry name" value="LRR_8"/>
    <property type="match status" value="4"/>
</dbReference>
<evidence type="ECO:0000256" key="10">
    <source>
        <dbReference type="ARBA" id="ARBA00023170"/>
    </source>
</evidence>
<dbReference type="PANTHER" id="PTHR48063:SF48">
    <property type="entry name" value="LRR RECEPTOR-LIKE SERINE_THREONINE-PROTEIN KINASE FLS2"/>
    <property type="match status" value="1"/>
</dbReference>
<evidence type="ECO:0000313" key="15">
    <source>
        <dbReference type="EMBL" id="EOY10968.1"/>
    </source>
</evidence>
<dbReference type="PANTHER" id="PTHR48063">
    <property type="entry name" value="LRR RECEPTOR-LIKE KINASE"/>
    <property type="match status" value="1"/>
</dbReference>
<gene>
    <name evidence="15" type="ORF">TCM_026239</name>
</gene>
<dbReference type="SUPFAM" id="SSF52058">
    <property type="entry name" value="L domain-like"/>
    <property type="match status" value="1"/>
</dbReference>
<dbReference type="PROSITE" id="PS51450">
    <property type="entry name" value="LRR"/>
    <property type="match status" value="2"/>
</dbReference>
<dbReference type="OMA" id="CWNHWQR"/>
<evidence type="ECO:0000259" key="13">
    <source>
        <dbReference type="Pfam" id="PF08263"/>
    </source>
</evidence>
<evidence type="ECO:0000256" key="5">
    <source>
        <dbReference type="ARBA" id="ARBA00022692"/>
    </source>
</evidence>
<feature type="domain" description="Leucine-rich repeat-containing N-terminal plant-type" evidence="13">
    <location>
        <begin position="207"/>
        <end position="247"/>
    </location>
</feature>
<keyword evidence="9 12" id="KW-0472">Membrane</keyword>
<dbReference type="InterPro" id="IPR001611">
    <property type="entry name" value="Leu-rich_rpt"/>
</dbReference>
<proteinExistence type="inferred from homology"/>
<dbReference type="InterPro" id="IPR032675">
    <property type="entry name" value="LRR_dom_sf"/>
</dbReference>
<dbReference type="eggNOG" id="KOG0619">
    <property type="taxonomic scope" value="Eukaryota"/>
</dbReference>
<dbReference type="Gramene" id="EOY10968">
    <property type="protein sequence ID" value="EOY10968"/>
    <property type="gene ID" value="TCM_026239"/>
</dbReference>
<dbReference type="Pfam" id="PF22936">
    <property type="entry name" value="Pol_BBD"/>
    <property type="match status" value="1"/>
</dbReference>
<dbReference type="Proteomes" id="UP000026915">
    <property type="component" value="Chromosome 5"/>
</dbReference>
<keyword evidence="7" id="KW-0677">Repeat</keyword>
<dbReference type="PRINTS" id="PR00019">
    <property type="entry name" value="LEURICHRPT"/>
</dbReference>
<dbReference type="Pfam" id="PF08263">
    <property type="entry name" value="LRRNT_2"/>
    <property type="match status" value="1"/>
</dbReference>
<feature type="transmembrane region" description="Helical" evidence="12">
    <location>
        <begin position="1107"/>
        <end position="1129"/>
    </location>
</feature>
<dbReference type="SUPFAM" id="SSF52047">
    <property type="entry name" value="RNI-like"/>
    <property type="match status" value="2"/>
</dbReference>
<dbReference type="InterPro" id="IPR003591">
    <property type="entry name" value="Leu-rich_rpt_typical-subtyp"/>
</dbReference>
<keyword evidence="3" id="KW-1003">Cell membrane</keyword>
<evidence type="ECO:0000313" key="16">
    <source>
        <dbReference type="Proteomes" id="UP000026915"/>
    </source>
</evidence>
<keyword evidence="11" id="KW-0325">Glycoprotein</keyword>
<comment type="similarity">
    <text evidence="2">Belongs to the RLP family.</text>
</comment>
<dbReference type="SMART" id="SM00365">
    <property type="entry name" value="LRR_SD22"/>
    <property type="match status" value="9"/>
</dbReference>
<accession>A0A061F219</accession>
<keyword evidence="10" id="KW-0675">Receptor</keyword>
<dbReference type="InterPro" id="IPR046956">
    <property type="entry name" value="RLP23-like"/>
</dbReference>
<evidence type="ECO:0000256" key="11">
    <source>
        <dbReference type="ARBA" id="ARBA00023180"/>
    </source>
</evidence>
<evidence type="ECO:0000256" key="4">
    <source>
        <dbReference type="ARBA" id="ARBA00022614"/>
    </source>
</evidence>
<dbReference type="SMART" id="SM00369">
    <property type="entry name" value="LRR_TYP"/>
    <property type="match status" value="13"/>
</dbReference>
<feature type="domain" description="Retrovirus-related Pol polyprotein from transposon TNT 1-94-like beta-barrel" evidence="14">
    <location>
        <begin position="7"/>
        <end position="74"/>
    </location>
</feature>
<dbReference type="GO" id="GO:0005886">
    <property type="term" value="C:plasma membrane"/>
    <property type="evidence" value="ECO:0007669"/>
    <property type="project" value="UniProtKB-SubCell"/>
</dbReference>
<comment type="subcellular location">
    <subcellularLocation>
        <location evidence="1">Cell membrane</location>
        <topology evidence="1">Single-pass type I membrane protein</topology>
    </subcellularLocation>
</comment>
<keyword evidence="16" id="KW-1185">Reference proteome</keyword>
<organism evidence="15 16">
    <name type="scientific">Theobroma cacao</name>
    <name type="common">Cacao</name>
    <name type="synonym">Cocoa</name>
    <dbReference type="NCBI Taxonomy" id="3641"/>
    <lineage>
        <taxon>Eukaryota</taxon>
        <taxon>Viridiplantae</taxon>
        <taxon>Streptophyta</taxon>
        <taxon>Embryophyta</taxon>
        <taxon>Tracheophyta</taxon>
        <taxon>Spermatophyta</taxon>
        <taxon>Magnoliopsida</taxon>
        <taxon>eudicotyledons</taxon>
        <taxon>Gunneridae</taxon>
        <taxon>Pentapetalae</taxon>
        <taxon>rosids</taxon>
        <taxon>malvids</taxon>
        <taxon>Malvales</taxon>
        <taxon>Malvaceae</taxon>
        <taxon>Byttnerioideae</taxon>
        <taxon>Theobroma</taxon>
    </lineage>
</organism>
<reference evidence="15 16" key="1">
    <citation type="journal article" date="2013" name="Genome Biol.">
        <title>The genome sequence of the most widely cultivated cacao type and its use to identify candidate genes regulating pod color.</title>
        <authorList>
            <person name="Motamayor J.C."/>
            <person name="Mockaitis K."/>
            <person name="Schmutz J."/>
            <person name="Haiminen N."/>
            <person name="Iii D.L."/>
            <person name="Cornejo O."/>
            <person name="Findley S.D."/>
            <person name="Zheng P."/>
            <person name="Utro F."/>
            <person name="Royaert S."/>
            <person name="Saski C."/>
            <person name="Jenkins J."/>
            <person name="Podicheti R."/>
            <person name="Zhao M."/>
            <person name="Scheffler B.E."/>
            <person name="Stack J.C."/>
            <person name="Feltus F.A."/>
            <person name="Mustiga G.M."/>
            <person name="Amores F."/>
            <person name="Phillips W."/>
            <person name="Marelli J.P."/>
            <person name="May G.D."/>
            <person name="Shapiro H."/>
            <person name="Ma J."/>
            <person name="Bustamante C.D."/>
            <person name="Schnell R.J."/>
            <person name="Main D."/>
            <person name="Gilbert D."/>
            <person name="Parida L."/>
            <person name="Kuhn D.N."/>
        </authorList>
    </citation>
    <scope>NUCLEOTIDE SEQUENCE [LARGE SCALE GENOMIC DNA]</scope>
    <source>
        <strain evidence="16">cv. Matina 1-6</strain>
    </source>
</reference>
<dbReference type="FunFam" id="3.80.10.10:FF:000111">
    <property type="entry name" value="LRR receptor-like serine/threonine-protein kinase ERECTA"/>
    <property type="match status" value="1"/>
</dbReference>
<keyword evidence="4" id="KW-0433">Leucine-rich repeat</keyword>
<evidence type="ECO:0000256" key="1">
    <source>
        <dbReference type="ARBA" id="ARBA00004251"/>
    </source>
</evidence>